<dbReference type="InterPro" id="IPR009003">
    <property type="entry name" value="Peptidase_S1_PA"/>
</dbReference>
<proteinExistence type="predicted"/>
<dbReference type="InterPro" id="IPR033116">
    <property type="entry name" value="TRYPSIN_SER"/>
</dbReference>
<name>A0A7R8WBN7_9CRUS</name>
<dbReference type="InterPro" id="IPR043504">
    <property type="entry name" value="Peptidase_S1_PA_chymotrypsin"/>
</dbReference>
<dbReference type="PROSITE" id="PS00135">
    <property type="entry name" value="TRYPSIN_SER"/>
    <property type="match status" value="1"/>
</dbReference>
<keyword evidence="1" id="KW-1015">Disulfide bond</keyword>
<dbReference type="SUPFAM" id="SSF50494">
    <property type="entry name" value="Trypsin-like serine proteases"/>
    <property type="match status" value="1"/>
</dbReference>
<dbReference type="InterPro" id="IPR001254">
    <property type="entry name" value="Trypsin_dom"/>
</dbReference>
<dbReference type="GO" id="GO:0006508">
    <property type="term" value="P:proteolysis"/>
    <property type="evidence" value="ECO:0007669"/>
    <property type="project" value="InterPro"/>
</dbReference>
<evidence type="ECO:0000259" key="2">
    <source>
        <dbReference type="Pfam" id="PF00089"/>
    </source>
</evidence>
<protein>
    <recommendedName>
        <fullName evidence="2">Peptidase S1 domain-containing protein</fullName>
    </recommendedName>
</protein>
<feature type="domain" description="Peptidase S1" evidence="2">
    <location>
        <begin position="198"/>
        <end position="239"/>
    </location>
</feature>
<evidence type="ECO:0000256" key="1">
    <source>
        <dbReference type="ARBA" id="ARBA00023157"/>
    </source>
</evidence>
<organism evidence="3">
    <name type="scientific">Cyprideis torosa</name>
    <dbReference type="NCBI Taxonomy" id="163714"/>
    <lineage>
        <taxon>Eukaryota</taxon>
        <taxon>Metazoa</taxon>
        <taxon>Ecdysozoa</taxon>
        <taxon>Arthropoda</taxon>
        <taxon>Crustacea</taxon>
        <taxon>Oligostraca</taxon>
        <taxon>Ostracoda</taxon>
        <taxon>Podocopa</taxon>
        <taxon>Podocopida</taxon>
        <taxon>Cytherocopina</taxon>
        <taxon>Cytheroidea</taxon>
        <taxon>Cytherideidae</taxon>
        <taxon>Cyprideis</taxon>
    </lineage>
</organism>
<accession>A0A7R8WBN7</accession>
<evidence type="ECO:0000313" key="3">
    <source>
        <dbReference type="EMBL" id="CAD7228664.1"/>
    </source>
</evidence>
<dbReference type="Gene3D" id="2.40.10.10">
    <property type="entry name" value="Trypsin-like serine proteases"/>
    <property type="match status" value="2"/>
</dbReference>
<dbReference type="Pfam" id="PF00089">
    <property type="entry name" value="Trypsin"/>
    <property type="match status" value="1"/>
</dbReference>
<dbReference type="EMBL" id="OB661645">
    <property type="protein sequence ID" value="CAD7228664.1"/>
    <property type="molecule type" value="Genomic_DNA"/>
</dbReference>
<dbReference type="GO" id="GO:0004252">
    <property type="term" value="F:serine-type endopeptidase activity"/>
    <property type="evidence" value="ECO:0007669"/>
    <property type="project" value="InterPro"/>
</dbReference>
<sequence length="317" mass="35588">MITAERWFCWTLLFFFFVVAVTVVHTEAKQKLFQAPFPESSLVSALTSDLSNRQHRNAYRTFILKNIFSRLPQSLKLTRSKDESYVNPYTVVTFEPKFPCPRMKSRQGNPFNEPPVLQQRRKVDVGYKVHFGVDVEEGEMPFLVRMIILATNPNTSIGKSCTGCIWSRNHVGTAAHCLHHKHHRWVLPTPCNPPDRSCEQAHICASSAGGGVCNGDSGGPFLAHDTDLDSWVQVGINFLVSSLMPGDKCSSPSAWSTAETLFYFGDPGPKSPMGNPWCDFITKHIDREVYVVKGDANPSDFCDSPRKRFSWCDVSPP</sequence>
<reference evidence="3" key="1">
    <citation type="submission" date="2020-11" db="EMBL/GenBank/DDBJ databases">
        <authorList>
            <person name="Tran Van P."/>
        </authorList>
    </citation>
    <scope>NUCLEOTIDE SEQUENCE</scope>
</reference>
<dbReference type="AlphaFoldDB" id="A0A7R8WBN7"/>
<dbReference type="PANTHER" id="PTHR24250">
    <property type="entry name" value="CHYMOTRYPSIN-RELATED"/>
    <property type="match status" value="1"/>
</dbReference>
<gene>
    <name evidence="3" type="ORF">CTOB1V02_LOCUS6542</name>
</gene>